<organism evidence="9 10">
    <name type="scientific">Buchnera aphidicola</name>
    <name type="common">Therioaphis trifolii</name>
    <dbReference type="NCBI Taxonomy" id="1241884"/>
    <lineage>
        <taxon>Bacteria</taxon>
        <taxon>Pseudomonadati</taxon>
        <taxon>Pseudomonadota</taxon>
        <taxon>Gammaproteobacteria</taxon>
        <taxon>Enterobacterales</taxon>
        <taxon>Erwiniaceae</taxon>
        <taxon>Buchnera</taxon>
    </lineage>
</organism>
<dbReference type="EC" id="2.1.1.171" evidence="3 8"/>
<dbReference type="GO" id="GO:0052913">
    <property type="term" value="F:16S rRNA (guanine(966)-N(2))-methyltransferase activity"/>
    <property type="evidence" value="ECO:0007669"/>
    <property type="project" value="UniProtKB-EC"/>
</dbReference>
<comment type="similarity">
    <text evidence="2 8">Belongs to the methyltransferase superfamily. RsmD family.</text>
</comment>
<evidence type="ECO:0000313" key="9">
    <source>
        <dbReference type="EMBL" id="QCI27032.1"/>
    </source>
</evidence>
<reference evidence="9 10" key="1">
    <citation type="submission" date="2018-10" db="EMBL/GenBank/DDBJ databases">
        <title>Comparative functional genomics of the obligate endosymbiont Buchnera aphidicola.</title>
        <authorList>
            <person name="Chong R.A."/>
        </authorList>
    </citation>
    <scope>NUCLEOTIDE SEQUENCE [LARGE SCALE GENOMIC DNA]</scope>
    <source>
        <strain evidence="9 10">Tma</strain>
    </source>
</reference>
<dbReference type="CDD" id="cd02440">
    <property type="entry name" value="AdoMet_MTases"/>
    <property type="match status" value="1"/>
</dbReference>
<keyword evidence="6 8" id="KW-0808">Transferase</keyword>
<dbReference type="PIRSF" id="PIRSF004553">
    <property type="entry name" value="CHP00095"/>
    <property type="match status" value="1"/>
</dbReference>
<evidence type="ECO:0000256" key="3">
    <source>
        <dbReference type="ARBA" id="ARBA00012141"/>
    </source>
</evidence>
<dbReference type="Pfam" id="PF03602">
    <property type="entry name" value="Cons_hypoth95"/>
    <property type="match status" value="1"/>
</dbReference>
<keyword evidence="5 8" id="KW-0489">Methyltransferase</keyword>
<dbReference type="PANTHER" id="PTHR43542">
    <property type="entry name" value="METHYLTRANSFERASE"/>
    <property type="match status" value="1"/>
</dbReference>
<evidence type="ECO:0000256" key="5">
    <source>
        <dbReference type="ARBA" id="ARBA00022603"/>
    </source>
</evidence>
<dbReference type="NCBIfam" id="TIGR00095">
    <property type="entry name" value="16S rRNA (guanine(966)-N(2))-methyltransferase RsmD"/>
    <property type="match status" value="1"/>
</dbReference>
<dbReference type="GO" id="GO:0003676">
    <property type="term" value="F:nucleic acid binding"/>
    <property type="evidence" value="ECO:0007669"/>
    <property type="project" value="InterPro"/>
</dbReference>
<dbReference type="InterPro" id="IPR002052">
    <property type="entry name" value="DNA_methylase_N6_adenine_CS"/>
</dbReference>
<sequence length="188" mass="22402">MNINIKNIRIISGILKGQIIKTIKNNNLKPTTNRIKETLFNWLTYKIKHAECLDCFSGSGALSIESISRYAKNVTALEKNKKIIYNLKKNILRLKIKNINVINTNTLFWLKKTSYKYDIIFLDPPYDGNILQKTINLIKNYNLIKNEGYIYIETKRNKKIQYPKQWILYKKKKTHNINYRLYIFKKSY</sequence>
<keyword evidence="8" id="KW-0698">rRNA processing</keyword>
<evidence type="ECO:0000256" key="1">
    <source>
        <dbReference type="ARBA" id="ARBA00002649"/>
    </source>
</evidence>
<comment type="function">
    <text evidence="1 8">Specifically methylates the guanine in position 966 of 16S rRNA in the assembled 30S particle.</text>
</comment>
<proteinExistence type="inferred from homology"/>
<comment type="catalytic activity">
    <reaction evidence="7 8">
        <text>guanosine(966) in 16S rRNA + S-adenosyl-L-methionine = N(2)-methylguanosine(966) in 16S rRNA + S-adenosyl-L-homocysteine + H(+)</text>
        <dbReference type="Rhea" id="RHEA:23548"/>
        <dbReference type="Rhea" id="RHEA-COMP:10211"/>
        <dbReference type="Rhea" id="RHEA-COMP:10212"/>
        <dbReference type="ChEBI" id="CHEBI:15378"/>
        <dbReference type="ChEBI" id="CHEBI:57856"/>
        <dbReference type="ChEBI" id="CHEBI:59789"/>
        <dbReference type="ChEBI" id="CHEBI:74269"/>
        <dbReference type="ChEBI" id="CHEBI:74481"/>
        <dbReference type="EC" id="2.1.1.171"/>
    </reaction>
</comment>
<dbReference type="PANTHER" id="PTHR43542:SF1">
    <property type="entry name" value="METHYLTRANSFERASE"/>
    <property type="match status" value="1"/>
</dbReference>
<dbReference type="RefSeq" id="WP_158349299.1">
    <property type="nucleotide sequence ID" value="NZ_CP032996.1"/>
</dbReference>
<evidence type="ECO:0000256" key="6">
    <source>
        <dbReference type="ARBA" id="ARBA00022679"/>
    </source>
</evidence>
<keyword evidence="10" id="KW-1185">Reference proteome</keyword>
<dbReference type="OrthoDB" id="9803017at2"/>
<evidence type="ECO:0000256" key="2">
    <source>
        <dbReference type="ARBA" id="ARBA00005269"/>
    </source>
</evidence>
<dbReference type="Proteomes" id="UP000298603">
    <property type="component" value="Chromosome"/>
</dbReference>
<dbReference type="SUPFAM" id="SSF53335">
    <property type="entry name" value="S-adenosyl-L-methionine-dependent methyltransferases"/>
    <property type="match status" value="1"/>
</dbReference>
<dbReference type="Gene3D" id="3.40.50.150">
    <property type="entry name" value="Vaccinia Virus protein VP39"/>
    <property type="match status" value="1"/>
</dbReference>
<dbReference type="InterPro" id="IPR004398">
    <property type="entry name" value="RNA_MeTrfase_RsmD"/>
</dbReference>
<evidence type="ECO:0000313" key="10">
    <source>
        <dbReference type="Proteomes" id="UP000298603"/>
    </source>
</evidence>
<gene>
    <name evidence="9" type="primary">rsmD</name>
    <name evidence="9" type="ORF">D9V81_00110</name>
</gene>
<evidence type="ECO:0000256" key="7">
    <source>
        <dbReference type="ARBA" id="ARBA00048326"/>
    </source>
</evidence>
<accession>A0A4D6YDD1</accession>
<evidence type="ECO:0000256" key="4">
    <source>
        <dbReference type="ARBA" id="ARBA00013682"/>
    </source>
</evidence>
<keyword evidence="8" id="KW-0949">S-adenosyl-L-methionine</keyword>
<dbReference type="InterPro" id="IPR029063">
    <property type="entry name" value="SAM-dependent_MTases_sf"/>
</dbReference>
<evidence type="ECO:0000256" key="8">
    <source>
        <dbReference type="PIRNR" id="PIRNR004553"/>
    </source>
</evidence>
<dbReference type="AlphaFoldDB" id="A0A4D6YDD1"/>
<protein>
    <recommendedName>
        <fullName evidence="4 8">Ribosomal RNA small subunit methyltransferase D</fullName>
        <ecNumber evidence="3 8">2.1.1.171</ecNumber>
    </recommendedName>
</protein>
<dbReference type="EMBL" id="CP032996">
    <property type="protein sequence ID" value="QCI27032.1"/>
    <property type="molecule type" value="Genomic_DNA"/>
</dbReference>
<name>A0A4D6YDD1_9GAMM</name>
<dbReference type="PROSITE" id="PS00092">
    <property type="entry name" value="N6_MTASE"/>
    <property type="match status" value="1"/>
</dbReference>